<dbReference type="PANTHER" id="PTHR33209">
    <property type="entry name" value="PROTEASE 4"/>
    <property type="match status" value="1"/>
</dbReference>
<evidence type="ECO:0000313" key="10">
    <source>
        <dbReference type="EMBL" id="ABM03751.1"/>
    </source>
</evidence>
<evidence type="ECO:0000256" key="7">
    <source>
        <dbReference type="PIRSR" id="PIRSR001217-1"/>
    </source>
</evidence>
<keyword evidence="3" id="KW-0645">Protease</keyword>
<dbReference type="NCBIfam" id="TIGR00705">
    <property type="entry name" value="SppA_67K"/>
    <property type="match status" value="1"/>
</dbReference>
<keyword evidence="8" id="KW-0812">Transmembrane</keyword>
<evidence type="ECO:0000256" key="3">
    <source>
        <dbReference type="ARBA" id="ARBA00022670"/>
    </source>
</evidence>
<dbReference type="InterPro" id="IPR047217">
    <property type="entry name" value="S49_SppA_67K_type_N"/>
</dbReference>
<dbReference type="InterPro" id="IPR029045">
    <property type="entry name" value="ClpP/crotonase-like_dom_sf"/>
</dbReference>
<dbReference type="HOGENOM" id="CLU_008856_1_1_6"/>
<evidence type="ECO:0000256" key="4">
    <source>
        <dbReference type="ARBA" id="ARBA00022801"/>
    </source>
</evidence>
<dbReference type="InterPro" id="IPR047272">
    <property type="entry name" value="S49_SppA_C"/>
</dbReference>
<accession>A1SW86</accession>
<dbReference type="GO" id="GO:0008236">
    <property type="term" value="F:serine-type peptidase activity"/>
    <property type="evidence" value="ECO:0007669"/>
    <property type="project" value="UniProtKB-KW"/>
</dbReference>
<dbReference type="AlphaFoldDB" id="A1SW86"/>
<evidence type="ECO:0000256" key="8">
    <source>
        <dbReference type="SAM" id="Phobius"/>
    </source>
</evidence>
<evidence type="ECO:0000256" key="6">
    <source>
        <dbReference type="ARBA" id="ARBA00023136"/>
    </source>
</evidence>
<dbReference type="eggNOG" id="COG0616">
    <property type="taxonomic scope" value="Bacteria"/>
</dbReference>
<evidence type="ECO:0000259" key="9">
    <source>
        <dbReference type="Pfam" id="PF01343"/>
    </source>
</evidence>
<keyword evidence="11" id="KW-1185">Reference proteome</keyword>
<dbReference type="InterPro" id="IPR004634">
    <property type="entry name" value="Pept_S49_pIV"/>
</dbReference>
<name>A1SW86_PSYIN</name>
<dbReference type="KEGG" id="pin:Ping_1983"/>
<keyword evidence="6 8" id="KW-0472">Membrane</keyword>
<organism evidence="10 11">
    <name type="scientific">Psychromonas ingrahamii (strain DSM 17664 / CCUG 51855 / 37)</name>
    <dbReference type="NCBI Taxonomy" id="357804"/>
    <lineage>
        <taxon>Bacteria</taxon>
        <taxon>Pseudomonadati</taxon>
        <taxon>Pseudomonadota</taxon>
        <taxon>Gammaproteobacteria</taxon>
        <taxon>Alteromonadales</taxon>
        <taxon>Psychromonadaceae</taxon>
        <taxon>Psychromonas</taxon>
    </lineage>
</organism>
<proteinExistence type="inferred from homology"/>
<feature type="active site" description="Proton donor/acceptor" evidence="7">
    <location>
        <position position="203"/>
    </location>
</feature>
<comment type="subcellular location">
    <subcellularLocation>
        <location evidence="1">Membrane</location>
    </subcellularLocation>
</comment>
<dbReference type="CDD" id="cd07023">
    <property type="entry name" value="S49_Sppa_N_C"/>
    <property type="match status" value="1"/>
</dbReference>
<protein>
    <submittedName>
        <fullName evidence="10">Signal peptide peptidase SppA, 67K type</fullName>
    </submittedName>
</protein>
<dbReference type="PANTHER" id="PTHR33209:SF1">
    <property type="entry name" value="PEPTIDASE S49 DOMAIN-CONTAINING PROTEIN"/>
    <property type="match status" value="1"/>
</dbReference>
<evidence type="ECO:0000256" key="5">
    <source>
        <dbReference type="ARBA" id="ARBA00022825"/>
    </source>
</evidence>
<dbReference type="NCBIfam" id="TIGR00706">
    <property type="entry name" value="SppA_dom"/>
    <property type="match status" value="1"/>
</dbReference>
<dbReference type="GO" id="GO:0016020">
    <property type="term" value="C:membrane"/>
    <property type="evidence" value="ECO:0007669"/>
    <property type="project" value="UniProtKB-SubCell"/>
</dbReference>
<sequence>MKLIYSFFKSIAKTINIMRLFIINVLFFAILAAIIFVINLDRPALLVAENSTLHLNFTGNIVEQAAPADFAGEISKKMISSNENQNNEYQIDKILNTIHRAQQDPKISAILLELDGLDGAAINHIADIGKALNDFKSTGKSVTAVADNYSQTQYLLASYADKIYLNPQGMVLLPGYSVYRLYFKEALDKLLITPHIFKVGTYKSFVEPFTTNKMSEASKLANKNWLDQLWKNYIDTILFQRKDNSKISVQSISPTLKQLKSSLIKASGNSAVYALQVGLVDDLKNRNDVIDKLKNQTQTSGHKLNLVSYADYLPTLADIYAVSGAKDQIAVVHASGEILSGTQPSNVIGGDSFSQLLETALNDNQIKAVVIRIDSPGGSAFASEKIRQHILALKKADKKVVVSMASVAASGGYWIASAADYIIATPTTLTGSIGIFGMYASADKALNNFGIFNDGIGTTELSSFSPTRALNPELAEIIQLGIENGYQQFLEVVAQGRNMTVAEVDKIAQGRVWTGVDAKSLGLIDELGNLQDAINTASRLASLQDYGVKIIQPVLSTKQHLINELLLGAVEIIPQSLHINAALYQTLNAIESQTAILTRFNDPQGRYAYCPMCVAAK</sequence>
<evidence type="ECO:0000256" key="2">
    <source>
        <dbReference type="ARBA" id="ARBA00008683"/>
    </source>
</evidence>
<comment type="similarity">
    <text evidence="2">Belongs to the peptidase S49 family.</text>
</comment>
<dbReference type="CDD" id="cd07018">
    <property type="entry name" value="S49_SppA_67K_type"/>
    <property type="match status" value="1"/>
</dbReference>
<dbReference type="Gene3D" id="3.90.226.10">
    <property type="entry name" value="2-enoyl-CoA Hydratase, Chain A, domain 1"/>
    <property type="match status" value="3"/>
</dbReference>
<dbReference type="Proteomes" id="UP000000639">
    <property type="component" value="Chromosome"/>
</dbReference>
<feature type="domain" description="Peptidase S49" evidence="9">
    <location>
        <begin position="135"/>
        <end position="298"/>
    </location>
</feature>
<dbReference type="Pfam" id="PF01343">
    <property type="entry name" value="Peptidase_S49"/>
    <property type="match status" value="2"/>
</dbReference>
<dbReference type="OrthoDB" id="9764363at2"/>
<dbReference type="RefSeq" id="WP_011770311.1">
    <property type="nucleotide sequence ID" value="NC_008709.1"/>
</dbReference>
<feature type="active site" description="Nucleophile" evidence="7">
    <location>
        <position position="410"/>
    </location>
</feature>
<dbReference type="InterPro" id="IPR002142">
    <property type="entry name" value="Peptidase_S49"/>
</dbReference>
<reference evidence="10 11" key="1">
    <citation type="submission" date="2007-01" db="EMBL/GenBank/DDBJ databases">
        <title>Complete sequence of Psychromonas ingrahamii 37.</title>
        <authorList>
            <consortium name="US DOE Joint Genome Institute"/>
            <person name="Copeland A."/>
            <person name="Lucas S."/>
            <person name="Lapidus A."/>
            <person name="Barry K."/>
            <person name="Detter J.C."/>
            <person name="Glavina del Rio T."/>
            <person name="Hammon N."/>
            <person name="Israni S."/>
            <person name="Dalin E."/>
            <person name="Tice H."/>
            <person name="Pitluck S."/>
            <person name="Thompson L.S."/>
            <person name="Brettin T."/>
            <person name="Bruce D."/>
            <person name="Han C."/>
            <person name="Tapia R."/>
            <person name="Schmutz J."/>
            <person name="Larimer F."/>
            <person name="Land M."/>
            <person name="Hauser L."/>
            <person name="Kyrpides N."/>
            <person name="Ivanova N."/>
            <person name="Staley J."/>
            <person name="Richardson P."/>
        </authorList>
    </citation>
    <scope>NUCLEOTIDE SEQUENCE [LARGE SCALE GENOMIC DNA]</scope>
    <source>
        <strain evidence="10 11">37</strain>
    </source>
</reference>
<dbReference type="EMBL" id="CP000510">
    <property type="protein sequence ID" value="ABM03751.1"/>
    <property type="molecule type" value="Genomic_DNA"/>
</dbReference>
<gene>
    <name evidence="10" type="ordered locus">Ping_1983</name>
</gene>
<feature type="domain" description="Peptidase S49" evidence="9">
    <location>
        <begin position="393"/>
        <end position="543"/>
    </location>
</feature>
<feature type="transmembrane region" description="Helical" evidence="8">
    <location>
        <begin position="21"/>
        <end position="40"/>
    </location>
</feature>
<dbReference type="InterPro" id="IPR004635">
    <property type="entry name" value="Pept_S49_SppA"/>
</dbReference>
<dbReference type="STRING" id="357804.Ping_1983"/>
<keyword evidence="4" id="KW-0378">Hydrolase</keyword>
<dbReference type="PIRSF" id="PIRSF001217">
    <property type="entry name" value="Protease_4_SppA"/>
    <property type="match status" value="1"/>
</dbReference>
<evidence type="ECO:0000256" key="1">
    <source>
        <dbReference type="ARBA" id="ARBA00004370"/>
    </source>
</evidence>
<dbReference type="GO" id="GO:0006465">
    <property type="term" value="P:signal peptide processing"/>
    <property type="evidence" value="ECO:0007669"/>
    <property type="project" value="InterPro"/>
</dbReference>
<keyword evidence="8" id="KW-1133">Transmembrane helix</keyword>
<keyword evidence="5" id="KW-0720">Serine protease</keyword>
<dbReference type="Gene3D" id="6.20.330.10">
    <property type="match status" value="1"/>
</dbReference>
<evidence type="ECO:0000313" key="11">
    <source>
        <dbReference type="Proteomes" id="UP000000639"/>
    </source>
</evidence>
<dbReference type="SUPFAM" id="SSF52096">
    <property type="entry name" value="ClpP/crotonase"/>
    <property type="match status" value="2"/>
</dbReference>